<comment type="subcellular location">
    <subcellularLocation>
        <location evidence="1">Peroxisome membrane</location>
        <topology evidence="1">Single-pass membrane protein</topology>
    </subcellularLocation>
</comment>
<dbReference type="InterPro" id="IPR036388">
    <property type="entry name" value="WH-like_DNA-bd_sf"/>
</dbReference>
<proteinExistence type="inferred from homology"/>
<evidence type="ECO:0000256" key="16">
    <source>
        <dbReference type="SAM" id="Phobius"/>
    </source>
</evidence>
<evidence type="ECO:0000256" key="12">
    <source>
        <dbReference type="ARBA" id="ARBA00053920"/>
    </source>
</evidence>
<reference evidence="19 20" key="2">
    <citation type="submission" date="2024-10" db="EMBL/GenBank/DDBJ databases">
        <authorList>
            <person name="Ryan C."/>
        </authorList>
    </citation>
    <scope>NUCLEOTIDE SEQUENCE [LARGE SCALE GENOMIC DNA]</scope>
</reference>
<evidence type="ECO:0000256" key="11">
    <source>
        <dbReference type="ARBA" id="ARBA00029691"/>
    </source>
</evidence>
<keyword evidence="6 16" id="KW-1133">Transmembrane helix</keyword>
<evidence type="ECO:0000313" key="19">
    <source>
        <dbReference type="EMBL" id="CAL4901672.1"/>
    </source>
</evidence>
<dbReference type="GO" id="GO:0005778">
    <property type="term" value="C:peroxisomal membrane"/>
    <property type="evidence" value="ECO:0007669"/>
    <property type="project" value="UniProtKB-SubCell"/>
</dbReference>
<feature type="domain" description="Peroxisome membrane anchor protein Pex14p N-terminal" evidence="17">
    <location>
        <begin position="56"/>
        <end position="100"/>
    </location>
</feature>
<feature type="compositionally biased region" description="Basic and acidic residues" evidence="15">
    <location>
        <begin position="254"/>
        <end position="265"/>
    </location>
</feature>
<gene>
    <name evidence="19" type="ORF">URODEC1_LOCUS9462</name>
</gene>
<evidence type="ECO:0000313" key="20">
    <source>
        <dbReference type="Proteomes" id="UP001497457"/>
    </source>
</evidence>
<evidence type="ECO:0000256" key="7">
    <source>
        <dbReference type="ARBA" id="ARBA00023010"/>
    </source>
</evidence>
<keyword evidence="20" id="KW-1185">Reference proteome</keyword>
<feature type="region of interest" description="Disordered" evidence="15">
    <location>
        <begin position="1"/>
        <end position="42"/>
    </location>
</feature>
<dbReference type="PANTHER" id="PTHR23058:SF11">
    <property type="entry name" value="PEROXISOMAL MEMBRANE PROTEIN PEX14"/>
    <property type="match status" value="1"/>
</dbReference>
<evidence type="ECO:0000259" key="18">
    <source>
        <dbReference type="Pfam" id="PF17733"/>
    </source>
</evidence>
<dbReference type="GO" id="GO:0016560">
    <property type="term" value="P:protein import into peroxisome matrix, docking"/>
    <property type="evidence" value="ECO:0007669"/>
    <property type="project" value="UniProtKB-UniRule"/>
</dbReference>
<protein>
    <recommendedName>
        <fullName evidence="10 14">Peroxisomal membrane protein PEX14</fullName>
    </recommendedName>
    <alternativeName>
        <fullName evidence="11 14">Peroxin-14</fullName>
    </alternativeName>
</protein>
<accession>A0ABC8W2X9</accession>
<evidence type="ECO:0000256" key="6">
    <source>
        <dbReference type="ARBA" id="ARBA00022989"/>
    </source>
</evidence>
<comment type="subunit">
    <text evidence="13">Interacts with PEX13; forming the PEX13-PEX14 docking complex. Interacts with PEX5 (via WxxxF/Y motifs).</text>
</comment>
<evidence type="ECO:0000256" key="13">
    <source>
        <dbReference type="ARBA" id="ARBA00064754"/>
    </source>
</evidence>
<comment type="function">
    <text evidence="12 14">Component of the PEX13-PEX14 docking complex, a translocon channel that specifically mediates the import of peroxisomal cargo proteins bound to PEX5 receptor. The PEX13-PEX14 docking complex forms a large import pore which can be opened to a diameter of about 9 nm. Mechanistically, PEX5 receptor along with cargo proteins associates with the PEX14 subunit of the PEX13-PEX14 docking complex in the cytosol, leading to the insertion of the receptor into the organelle membrane with the concomitant translocation of the cargo into the peroxisome matrix.</text>
</comment>
<dbReference type="AlphaFoldDB" id="A0ABC8W2X9"/>
<evidence type="ECO:0000256" key="3">
    <source>
        <dbReference type="ARBA" id="ARBA00022448"/>
    </source>
</evidence>
<keyword evidence="3 14" id="KW-0813">Transport</keyword>
<feature type="region of interest" description="Disordered" evidence="15">
    <location>
        <begin position="203"/>
        <end position="298"/>
    </location>
</feature>
<feature type="domain" description="Peroxisomal membrane protein PEX14-like KPWE" evidence="18">
    <location>
        <begin position="186"/>
        <end position="234"/>
    </location>
</feature>
<dbReference type="Pfam" id="PF04695">
    <property type="entry name" value="Pex14_N"/>
    <property type="match status" value="1"/>
</dbReference>
<evidence type="ECO:0000256" key="4">
    <source>
        <dbReference type="ARBA" id="ARBA00022692"/>
    </source>
</evidence>
<evidence type="ECO:0000256" key="14">
    <source>
        <dbReference type="RuleBase" id="RU367032"/>
    </source>
</evidence>
<comment type="similarity">
    <text evidence="2 14">Belongs to the peroxin-14 family.</text>
</comment>
<evidence type="ECO:0000256" key="15">
    <source>
        <dbReference type="SAM" id="MobiDB-lite"/>
    </source>
</evidence>
<dbReference type="PANTHER" id="PTHR23058">
    <property type="entry name" value="PEROXISOMAL MEMBRANE PROTEIN PEX14"/>
    <property type="match status" value="1"/>
</dbReference>
<evidence type="ECO:0000256" key="8">
    <source>
        <dbReference type="ARBA" id="ARBA00023136"/>
    </source>
</evidence>
<evidence type="ECO:0000259" key="17">
    <source>
        <dbReference type="Pfam" id="PF04695"/>
    </source>
</evidence>
<evidence type="ECO:0000256" key="2">
    <source>
        <dbReference type="ARBA" id="ARBA00005443"/>
    </source>
</evidence>
<evidence type="ECO:0000256" key="9">
    <source>
        <dbReference type="ARBA" id="ARBA00023140"/>
    </source>
</evidence>
<dbReference type="Gene3D" id="1.10.10.10">
    <property type="entry name" value="Winged helix-like DNA-binding domain superfamily/Winged helix DNA-binding domain"/>
    <property type="match status" value="1"/>
</dbReference>
<reference evidence="20" key="1">
    <citation type="submission" date="2024-06" db="EMBL/GenBank/DDBJ databases">
        <authorList>
            <person name="Ryan C."/>
        </authorList>
    </citation>
    <scope>NUCLEOTIDE SEQUENCE [LARGE SCALE GENOMIC DNA]</scope>
</reference>
<dbReference type="InterPro" id="IPR006785">
    <property type="entry name" value="Pex14_N"/>
</dbReference>
<dbReference type="InterPro" id="IPR040554">
    <property type="entry name" value="KPWE_PEX14_dom"/>
</dbReference>
<dbReference type="Pfam" id="PF17733">
    <property type="entry name" value="KPWE_dom"/>
    <property type="match status" value="1"/>
</dbReference>
<keyword evidence="5 14" id="KW-0653">Protein transport</keyword>
<evidence type="ECO:0000256" key="10">
    <source>
        <dbReference type="ARBA" id="ARBA00029502"/>
    </source>
</evidence>
<keyword evidence="8 14" id="KW-0472">Membrane</keyword>
<dbReference type="InterPro" id="IPR025655">
    <property type="entry name" value="PEX14"/>
</dbReference>
<keyword evidence="9 14" id="KW-0576">Peroxisome</keyword>
<dbReference type="Proteomes" id="UP001497457">
    <property type="component" value="Chromosome 11b"/>
</dbReference>
<dbReference type="FunFam" id="1.10.10.10:FF:000217">
    <property type="entry name" value="Peroxisomal membrane protein PEX14"/>
    <property type="match status" value="1"/>
</dbReference>
<organism evidence="19 20">
    <name type="scientific">Urochloa decumbens</name>
    <dbReference type="NCBI Taxonomy" id="240449"/>
    <lineage>
        <taxon>Eukaryota</taxon>
        <taxon>Viridiplantae</taxon>
        <taxon>Streptophyta</taxon>
        <taxon>Embryophyta</taxon>
        <taxon>Tracheophyta</taxon>
        <taxon>Spermatophyta</taxon>
        <taxon>Magnoliopsida</taxon>
        <taxon>Liliopsida</taxon>
        <taxon>Poales</taxon>
        <taxon>Poaceae</taxon>
        <taxon>PACMAD clade</taxon>
        <taxon>Panicoideae</taxon>
        <taxon>Panicodae</taxon>
        <taxon>Paniceae</taxon>
        <taxon>Melinidinae</taxon>
        <taxon>Urochloa</taxon>
    </lineage>
</organism>
<sequence>MADLSTLADGEVAEEAKRQVPGPGSSEGSHDTTLQDTKERDIRKGKAALESTELMREDLVQSAVSFLKHPKVVTSSDGQRRSFLENKGLTVDEIDEAFRRLQVRFFLTFYLIFSSLVILTSFLKNSFWGELKSPSSNPLSANTCTSQGLSNNGRITQETEVGTKCMDGSERVEPETEPVVPVVPRHPKSYMEIMEMIQRGERPDDIQDINDDPPNPDQPISKPRMAPKPKPWEKQGQESLVSDLKSQSSLSSEMRSDVQHDRTNKAMESADGTNQGDSLLQAEVAAGSESPIGDAASS</sequence>
<evidence type="ECO:0000256" key="1">
    <source>
        <dbReference type="ARBA" id="ARBA00004549"/>
    </source>
</evidence>
<keyword evidence="4 16" id="KW-0812">Transmembrane</keyword>
<keyword evidence="7" id="KW-0811">Translocation</keyword>
<name>A0ABC8W2X9_9POAL</name>
<dbReference type="EMBL" id="OZ075121">
    <property type="protein sequence ID" value="CAL4901672.1"/>
    <property type="molecule type" value="Genomic_DNA"/>
</dbReference>
<feature type="transmembrane region" description="Helical" evidence="16">
    <location>
        <begin position="105"/>
        <end position="123"/>
    </location>
</feature>
<feature type="compositionally biased region" description="Low complexity" evidence="15">
    <location>
        <begin position="239"/>
        <end position="253"/>
    </location>
</feature>
<evidence type="ECO:0000256" key="5">
    <source>
        <dbReference type="ARBA" id="ARBA00022927"/>
    </source>
</evidence>